<organism evidence="1 2">
    <name type="scientific">Erwinia aeris</name>
    <dbReference type="NCBI Taxonomy" id="3239803"/>
    <lineage>
        <taxon>Bacteria</taxon>
        <taxon>Pseudomonadati</taxon>
        <taxon>Pseudomonadota</taxon>
        <taxon>Gammaproteobacteria</taxon>
        <taxon>Enterobacterales</taxon>
        <taxon>Erwiniaceae</taxon>
        <taxon>Erwinia</taxon>
    </lineage>
</organism>
<name>A0ABV4E4X5_9GAMM</name>
<evidence type="ECO:0000313" key="2">
    <source>
        <dbReference type="Proteomes" id="UP001565243"/>
    </source>
</evidence>
<dbReference type="EMBL" id="JBGFFX010000002">
    <property type="protein sequence ID" value="MEY8769907.1"/>
    <property type="molecule type" value="Genomic_DNA"/>
</dbReference>
<comment type="caution">
    <text evidence="1">The sequence shown here is derived from an EMBL/GenBank/DDBJ whole genome shotgun (WGS) entry which is preliminary data.</text>
</comment>
<sequence>MSTTFKIHYEHQAEGHLHSEEVLLESEGEPTEEAVQDAVRQDIAKHHGAAEFTVISVAPYP</sequence>
<proteinExistence type="predicted"/>
<accession>A0ABV4E4X5</accession>
<dbReference type="Proteomes" id="UP001565243">
    <property type="component" value="Unassembled WGS sequence"/>
</dbReference>
<protein>
    <submittedName>
        <fullName evidence="1">Uncharacterized protein</fullName>
    </submittedName>
</protein>
<reference evidence="1 2" key="1">
    <citation type="submission" date="2024-07" db="EMBL/GenBank/DDBJ databases">
        <authorList>
            <person name="Hebao G."/>
        </authorList>
    </citation>
    <scope>NUCLEOTIDE SEQUENCE [LARGE SCALE GENOMIC DNA]</scope>
    <source>
        <strain evidence="1 2">ACCC 02193</strain>
    </source>
</reference>
<keyword evidence="2" id="KW-1185">Reference proteome</keyword>
<gene>
    <name evidence="1" type="ORF">AB6T85_05580</name>
</gene>
<dbReference type="RefSeq" id="WP_253454889.1">
    <property type="nucleotide sequence ID" value="NZ_JBGFFX010000002.1"/>
</dbReference>
<evidence type="ECO:0000313" key="1">
    <source>
        <dbReference type="EMBL" id="MEY8769907.1"/>
    </source>
</evidence>